<evidence type="ECO:0000256" key="3">
    <source>
        <dbReference type="SAM" id="SignalP"/>
    </source>
</evidence>
<gene>
    <name evidence="5" type="primary">mas</name>
    <name evidence="5" type="ORF">CEXT_763351</name>
</gene>
<feature type="chain" id="PRO_5043932524" evidence="3">
    <location>
        <begin position="24"/>
        <end position="794"/>
    </location>
</feature>
<keyword evidence="6" id="KW-1185">Reference proteome</keyword>
<dbReference type="SMART" id="SM00020">
    <property type="entry name" value="Tryp_SPc"/>
    <property type="match status" value="1"/>
</dbReference>
<dbReference type="GO" id="GO:0004252">
    <property type="term" value="F:serine-type endopeptidase activity"/>
    <property type="evidence" value="ECO:0007669"/>
    <property type="project" value="InterPro"/>
</dbReference>
<dbReference type="PANTHER" id="PTHR24258:SF140">
    <property type="entry name" value="BCDNA.GH08420-RELATED"/>
    <property type="match status" value="1"/>
</dbReference>
<dbReference type="Gene3D" id="2.40.10.10">
    <property type="entry name" value="Trypsin-like serine proteases"/>
    <property type="match status" value="1"/>
</dbReference>
<dbReference type="CDD" id="cd00190">
    <property type="entry name" value="Tryp_SPc"/>
    <property type="match status" value="1"/>
</dbReference>
<evidence type="ECO:0000313" key="5">
    <source>
        <dbReference type="EMBL" id="GIY19046.1"/>
    </source>
</evidence>
<dbReference type="PROSITE" id="PS50240">
    <property type="entry name" value="TRYPSIN_DOM"/>
    <property type="match status" value="1"/>
</dbReference>
<accession>A0AAV4RFE3</accession>
<sequence>MVVNMKLLSGFIASFVLLSACHGAELTTVAAEPVTKQFKCPGSCVAESLCTTTLNNTDCTTGLVCCLDASESTTDPELTTWSSEASNFPQYSTTAAEEYEAVVMEDEEHGYSAMPYGRAGQEEAGHESYAYIEESGLDYEPLVKRSAVPFNGKCFGTCVPHGTECQYILTYETECSPEGICCLNQNQYNELEKTYHVGEEIKDVVEEESEPSYEGDCPGVCLHPAHGLFCEQQLPEFYCPMNLVCCVSGTPGAGIPSMGRLTPPDVIQCEGKCLTFKNHGYCLLPNQLIIGTTSCRPGTICCMKPPTGSFMEPPTPVRIPYPTTDYDVDGKEGSEVVLGHLALDDDGVLFKVGTDGTVYDVPELTNADLASGQYEKLMDYPHKSGMLVLYSDSTGTLYQWSSYGPSADKGPKLQSTPQSTENRRKERNLEEPNYEEQLKEPNEALGDIVLPDEDDEEPVIVTKSTIDFDNKTGKPVCPGSCVPYHRRFTCSKQSTILNEFSCPDPRKSVCCAAPMEVHKQDAWRMFPLVRHLANKMNQCGVKGKRDASTAVAGELAISDLVLAAVINVQNQYMCGGGIIGDMWVITAAHCVIGAMTENQAIFIRAGVTDLKSPEDNNNGQTIRVVSTFVHHNFNSINLDNNIALLRLQKPLNLNNNVCMVCMPTSDYSSESECVLTGYGFLSSGEMPLKLNVAPIPIVDDTECMTNVTLALGKPFIIPESSLCAGGQEIKGVCQGDAGGVLACKRDRYYEVVGLASWNLGCDKSDVPSVFVKVSAFERWISNTIASSSKLTSIA</sequence>
<name>A0AAV4RFE3_CAEEX</name>
<organism evidence="5 6">
    <name type="scientific">Caerostris extrusa</name>
    <name type="common">Bark spider</name>
    <name type="synonym">Caerostris bankana</name>
    <dbReference type="NCBI Taxonomy" id="172846"/>
    <lineage>
        <taxon>Eukaryota</taxon>
        <taxon>Metazoa</taxon>
        <taxon>Ecdysozoa</taxon>
        <taxon>Arthropoda</taxon>
        <taxon>Chelicerata</taxon>
        <taxon>Arachnida</taxon>
        <taxon>Araneae</taxon>
        <taxon>Araneomorphae</taxon>
        <taxon>Entelegynae</taxon>
        <taxon>Araneoidea</taxon>
        <taxon>Araneidae</taxon>
        <taxon>Caerostris</taxon>
    </lineage>
</organism>
<feature type="region of interest" description="Disordered" evidence="2">
    <location>
        <begin position="402"/>
        <end position="437"/>
    </location>
</feature>
<dbReference type="InterPro" id="IPR001254">
    <property type="entry name" value="Trypsin_dom"/>
</dbReference>
<dbReference type="SUPFAM" id="SSF50494">
    <property type="entry name" value="Trypsin-like serine proteases"/>
    <property type="match status" value="1"/>
</dbReference>
<protein>
    <submittedName>
        <fullName evidence="5">Protein masquerade</fullName>
    </submittedName>
</protein>
<dbReference type="AlphaFoldDB" id="A0AAV4RFE3"/>
<proteinExistence type="predicted"/>
<comment type="caution">
    <text evidence="5">The sequence shown here is derived from an EMBL/GenBank/DDBJ whole genome shotgun (WGS) entry which is preliminary data.</text>
</comment>
<dbReference type="FunFam" id="2.40.10.10:FF:000068">
    <property type="entry name" value="transmembrane protease serine 2"/>
    <property type="match status" value="1"/>
</dbReference>
<dbReference type="InterPro" id="IPR043504">
    <property type="entry name" value="Peptidase_S1_PA_chymotrypsin"/>
</dbReference>
<dbReference type="EMBL" id="BPLR01007709">
    <property type="protein sequence ID" value="GIY19046.1"/>
    <property type="molecule type" value="Genomic_DNA"/>
</dbReference>
<keyword evidence="1" id="KW-1015">Disulfide bond</keyword>
<dbReference type="Proteomes" id="UP001054945">
    <property type="component" value="Unassembled WGS sequence"/>
</dbReference>
<dbReference type="PANTHER" id="PTHR24258">
    <property type="entry name" value="SERINE PROTEASE-RELATED"/>
    <property type="match status" value="1"/>
</dbReference>
<dbReference type="Pfam" id="PF00089">
    <property type="entry name" value="Trypsin"/>
    <property type="match status" value="1"/>
</dbReference>
<dbReference type="PROSITE" id="PS51257">
    <property type="entry name" value="PROKAR_LIPOPROTEIN"/>
    <property type="match status" value="1"/>
</dbReference>
<dbReference type="GO" id="GO:0006508">
    <property type="term" value="P:proteolysis"/>
    <property type="evidence" value="ECO:0007669"/>
    <property type="project" value="InterPro"/>
</dbReference>
<dbReference type="InterPro" id="IPR040479">
    <property type="entry name" value="CLIP_SPH_mas"/>
</dbReference>
<evidence type="ECO:0000313" key="6">
    <source>
        <dbReference type="Proteomes" id="UP001054945"/>
    </source>
</evidence>
<dbReference type="Pfam" id="PF18398">
    <property type="entry name" value="CLIP_SPH_mas"/>
    <property type="match status" value="1"/>
</dbReference>
<dbReference type="PRINTS" id="PR00722">
    <property type="entry name" value="CHYMOTRYPSIN"/>
</dbReference>
<feature type="compositionally biased region" description="Basic and acidic residues" evidence="2">
    <location>
        <begin position="421"/>
        <end position="437"/>
    </location>
</feature>
<feature type="domain" description="Peptidase S1" evidence="4">
    <location>
        <begin position="550"/>
        <end position="785"/>
    </location>
</feature>
<feature type="signal peptide" evidence="3">
    <location>
        <begin position="1"/>
        <end position="23"/>
    </location>
</feature>
<dbReference type="PROSITE" id="PS00134">
    <property type="entry name" value="TRYPSIN_HIS"/>
    <property type="match status" value="1"/>
</dbReference>
<dbReference type="InterPro" id="IPR009003">
    <property type="entry name" value="Peptidase_S1_PA"/>
</dbReference>
<dbReference type="InterPro" id="IPR018114">
    <property type="entry name" value="TRYPSIN_HIS"/>
</dbReference>
<evidence type="ECO:0000259" key="4">
    <source>
        <dbReference type="PROSITE" id="PS50240"/>
    </source>
</evidence>
<evidence type="ECO:0000256" key="2">
    <source>
        <dbReference type="SAM" id="MobiDB-lite"/>
    </source>
</evidence>
<evidence type="ECO:0000256" key="1">
    <source>
        <dbReference type="ARBA" id="ARBA00023157"/>
    </source>
</evidence>
<keyword evidence="3" id="KW-0732">Signal</keyword>
<reference evidence="5 6" key="1">
    <citation type="submission" date="2021-06" db="EMBL/GenBank/DDBJ databases">
        <title>Caerostris extrusa draft genome.</title>
        <authorList>
            <person name="Kono N."/>
            <person name="Arakawa K."/>
        </authorList>
    </citation>
    <scope>NUCLEOTIDE SEQUENCE [LARGE SCALE GENOMIC DNA]</scope>
</reference>
<dbReference type="InterPro" id="IPR001314">
    <property type="entry name" value="Peptidase_S1A"/>
</dbReference>